<accession>A0A2P2KZS2</accession>
<protein>
    <submittedName>
        <fullName evidence="1">Uncharacterized protein</fullName>
    </submittedName>
</protein>
<dbReference type="AlphaFoldDB" id="A0A2P2KZS2"/>
<evidence type="ECO:0000313" key="1">
    <source>
        <dbReference type="EMBL" id="MBX11228.1"/>
    </source>
</evidence>
<organism evidence="1">
    <name type="scientific">Rhizophora mucronata</name>
    <name type="common">Asiatic mangrove</name>
    <dbReference type="NCBI Taxonomy" id="61149"/>
    <lineage>
        <taxon>Eukaryota</taxon>
        <taxon>Viridiplantae</taxon>
        <taxon>Streptophyta</taxon>
        <taxon>Embryophyta</taxon>
        <taxon>Tracheophyta</taxon>
        <taxon>Spermatophyta</taxon>
        <taxon>Magnoliopsida</taxon>
        <taxon>eudicotyledons</taxon>
        <taxon>Gunneridae</taxon>
        <taxon>Pentapetalae</taxon>
        <taxon>rosids</taxon>
        <taxon>fabids</taxon>
        <taxon>Malpighiales</taxon>
        <taxon>Rhizophoraceae</taxon>
        <taxon>Rhizophora</taxon>
    </lineage>
</organism>
<dbReference type="EMBL" id="GGEC01030744">
    <property type="protein sequence ID" value="MBX11228.1"/>
    <property type="molecule type" value="Transcribed_RNA"/>
</dbReference>
<proteinExistence type="predicted"/>
<sequence length="84" mass="9446">MMTRFSIGEVDRPTHAAIVKGFHRYTRAAISPEGIISESFDASTMLSDFKLSLYNLNRLSPIARRSKALIISAMIKTKLDPRMC</sequence>
<reference evidence="1" key="1">
    <citation type="submission" date="2018-02" db="EMBL/GenBank/DDBJ databases">
        <title>Rhizophora mucronata_Transcriptome.</title>
        <authorList>
            <person name="Meera S.P."/>
            <person name="Sreeshan A."/>
            <person name="Augustine A."/>
        </authorList>
    </citation>
    <scope>NUCLEOTIDE SEQUENCE</scope>
    <source>
        <tissue evidence="1">Leaf</tissue>
    </source>
</reference>
<name>A0A2P2KZS2_RHIMU</name>